<protein>
    <submittedName>
        <fullName evidence="5">Substrate-binding domain-containing protein</fullName>
    </submittedName>
</protein>
<keyword evidence="3" id="KW-0472">Membrane</keyword>
<dbReference type="Gene3D" id="3.40.50.2300">
    <property type="match status" value="2"/>
</dbReference>
<evidence type="ECO:0000256" key="2">
    <source>
        <dbReference type="ARBA" id="ARBA00022729"/>
    </source>
</evidence>
<dbReference type="Pfam" id="PF13407">
    <property type="entry name" value="Peripla_BP_4"/>
    <property type="match status" value="1"/>
</dbReference>
<gene>
    <name evidence="5" type="ORF">PMH09_18605</name>
</gene>
<accession>A0ABT7C182</accession>
<dbReference type="RefSeq" id="WP_283759850.1">
    <property type="nucleotide sequence ID" value="NZ_JAQOSQ010000028.1"/>
</dbReference>
<evidence type="ECO:0000256" key="1">
    <source>
        <dbReference type="ARBA" id="ARBA00004196"/>
    </source>
</evidence>
<dbReference type="Proteomes" id="UP001232992">
    <property type="component" value="Unassembled WGS sequence"/>
</dbReference>
<proteinExistence type="predicted"/>
<organism evidence="5 6">
    <name type="scientific">Roseofilum casamattae BLCC-M143</name>
    <dbReference type="NCBI Taxonomy" id="3022442"/>
    <lineage>
        <taxon>Bacteria</taxon>
        <taxon>Bacillati</taxon>
        <taxon>Cyanobacteriota</taxon>
        <taxon>Cyanophyceae</taxon>
        <taxon>Desertifilales</taxon>
        <taxon>Desertifilaceae</taxon>
        <taxon>Roseofilum</taxon>
        <taxon>Roseofilum casamattae</taxon>
    </lineage>
</organism>
<comment type="caution">
    <text evidence="5">The sequence shown here is derived from an EMBL/GenBank/DDBJ whole genome shotgun (WGS) entry which is preliminary data.</text>
</comment>
<feature type="domain" description="Periplasmic binding protein" evidence="4">
    <location>
        <begin position="76"/>
        <end position="342"/>
    </location>
</feature>
<evidence type="ECO:0000256" key="3">
    <source>
        <dbReference type="SAM" id="Phobius"/>
    </source>
</evidence>
<dbReference type="InterPro" id="IPR028082">
    <property type="entry name" value="Peripla_BP_I"/>
</dbReference>
<feature type="transmembrane region" description="Helical" evidence="3">
    <location>
        <begin position="7"/>
        <end position="24"/>
    </location>
</feature>
<comment type="subcellular location">
    <subcellularLocation>
        <location evidence="1">Cell envelope</location>
    </subcellularLocation>
</comment>
<reference evidence="5 6" key="1">
    <citation type="submission" date="2023-01" db="EMBL/GenBank/DDBJ databases">
        <title>Novel diversity within Roseofilum (Cyanobacteria; Desertifilaceae) from marine benthic mats with descriptions of four novel species.</title>
        <authorList>
            <person name="Wang Y."/>
            <person name="Berthold D.E."/>
            <person name="Hu J."/>
            <person name="Lefler F.W."/>
            <person name="Laughinghouse H.D. IV."/>
        </authorList>
    </citation>
    <scope>NUCLEOTIDE SEQUENCE [LARGE SCALE GENOMIC DNA]</scope>
    <source>
        <strain evidence="5 6">BLCC-M143</strain>
    </source>
</reference>
<dbReference type="PANTHER" id="PTHR30036:SF1">
    <property type="entry name" value="D-XYLOSE-BINDING PERIPLASMIC PROTEIN"/>
    <property type="match status" value="1"/>
</dbReference>
<evidence type="ECO:0000313" key="6">
    <source>
        <dbReference type="Proteomes" id="UP001232992"/>
    </source>
</evidence>
<evidence type="ECO:0000259" key="4">
    <source>
        <dbReference type="Pfam" id="PF13407"/>
    </source>
</evidence>
<name>A0ABT7C182_9CYAN</name>
<dbReference type="EMBL" id="JAQOSQ010000028">
    <property type="protein sequence ID" value="MDJ1185203.1"/>
    <property type="molecule type" value="Genomic_DNA"/>
</dbReference>
<sequence length="403" mass="44523">MFSPRSRGAYLFAVIGWLGIPIIITSCRPGSQDLPMSAARECNDIGILLPATGQESGRWEEKDYPKMEREIIDSIPEVTIRHFNANSNSVKQLEQAKLALAQGSCILVVVPVDSTEASKIVDAAEEKGVPVIAYDRFIENNNLSFYITFDSEEVGAAQAEYAIAEIKKGTAGQYQLGNEVNLVLINGDPKDGNTERIERGWLTTLEKEINTDKELQINFVFPRIDETKGTAEGDRILEFIPEDSEQYFMNRWSGDEAAKTVQELLNQNQNIQVILVANDGMAHSIIPKIGKDKQGKILITGQDGSFLTAVYIVQGYQAMTLYKPIDDIANETVRVIRALRNGYSLDSIANSETPNNDVAIQSLLLDPIPVTIDTLEQTLIKDGLFTLETLCQTVTSDPNGFCP</sequence>
<dbReference type="SUPFAM" id="SSF53822">
    <property type="entry name" value="Periplasmic binding protein-like I"/>
    <property type="match status" value="1"/>
</dbReference>
<keyword evidence="3" id="KW-0812">Transmembrane</keyword>
<evidence type="ECO:0000313" key="5">
    <source>
        <dbReference type="EMBL" id="MDJ1185203.1"/>
    </source>
</evidence>
<keyword evidence="2" id="KW-0732">Signal</keyword>
<keyword evidence="6" id="KW-1185">Reference proteome</keyword>
<dbReference type="PANTHER" id="PTHR30036">
    <property type="entry name" value="D-XYLOSE-BINDING PERIPLASMIC PROTEIN"/>
    <property type="match status" value="1"/>
</dbReference>
<keyword evidence="3" id="KW-1133">Transmembrane helix</keyword>
<dbReference type="PROSITE" id="PS51257">
    <property type="entry name" value="PROKAR_LIPOPROTEIN"/>
    <property type="match status" value="1"/>
</dbReference>
<dbReference type="InterPro" id="IPR050555">
    <property type="entry name" value="Bact_Solute-Bind_Prot2"/>
</dbReference>
<dbReference type="InterPro" id="IPR025997">
    <property type="entry name" value="SBP_2_dom"/>
</dbReference>